<evidence type="ECO:0000313" key="2">
    <source>
        <dbReference type="Proteomes" id="UP000193560"/>
    </source>
</evidence>
<proteinExistence type="predicted"/>
<reference evidence="1 2" key="1">
    <citation type="submission" date="2016-07" db="EMBL/GenBank/DDBJ databases">
        <title>Pervasive Adenine N6-methylation of Active Genes in Fungi.</title>
        <authorList>
            <consortium name="DOE Joint Genome Institute"/>
            <person name="Mondo S.J."/>
            <person name="Dannebaum R.O."/>
            <person name="Kuo R.C."/>
            <person name="Labutti K."/>
            <person name="Haridas S."/>
            <person name="Kuo A."/>
            <person name="Salamov A."/>
            <person name="Ahrendt S.R."/>
            <person name="Lipzen A."/>
            <person name="Sullivan W."/>
            <person name="Andreopoulos W.B."/>
            <person name="Clum A."/>
            <person name="Lindquist E."/>
            <person name="Daum C."/>
            <person name="Ramamoorthy G.K."/>
            <person name="Gryganskyi A."/>
            <person name="Culley D."/>
            <person name="Magnuson J.K."/>
            <person name="James T.Y."/>
            <person name="O'Malley M.A."/>
            <person name="Stajich J.E."/>
            <person name="Spatafora J.W."/>
            <person name="Visel A."/>
            <person name="Grigoriev I.V."/>
        </authorList>
    </citation>
    <scope>NUCLEOTIDE SEQUENCE [LARGE SCALE GENOMIC DNA]</scope>
    <source>
        <strain evidence="1 2">NRRL 1336</strain>
    </source>
</reference>
<name>A0A1X2I0E2_9FUNG</name>
<protein>
    <submittedName>
        <fullName evidence="1">Uncharacterized protein</fullName>
    </submittedName>
</protein>
<sequence>MARPPNPTSSSKPTHFNKNTLILSKSKISKDPVWSARASIKSQMYLTIKIYHTTLPSNNHYHHHHQTAYILSYHILYQNKKNVTDLFKTIFYFYLF</sequence>
<accession>A0A1X2I0E2</accession>
<keyword evidence="2" id="KW-1185">Reference proteome</keyword>
<evidence type="ECO:0000313" key="1">
    <source>
        <dbReference type="EMBL" id="ORZ06678.1"/>
    </source>
</evidence>
<dbReference type="EMBL" id="MCGE01000038">
    <property type="protein sequence ID" value="ORZ06678.1"/>
    <property type="molecule type" value="Genomic_DNA"/>
</dbReference>
<comment type="caution">
    <text evidence="1">The sequence shown here is derived from an EMBL/GenBank/DDBJ whole genome shotgun (WGS) entry which is preliminary data.</text>
</comment>
<dbReference type="Proteomes" id="UP000193560">
    <property type="component" value="Unassembled WGS sequence"/>
</dbReference>
<organism evidence="1 2">
    <name type="scientific">Absidia repens</name>
    <dbReference type="NCBI Taxonomy" id="90262"/>
    <lineage>
        <taxon>Eukaryota</taxon>
        <taxon>Fungi</taxon>
        <taxon>Fungi incertae sedis</taxon>
        <taxon>Mucoromycota</taxon>
        <taxon>Mucoromycotina</taxon>
        <taxon>Mucoromycetes</taxon>
        <taxon>Mucorales</taxon>
        <taxon>Cunninghamellaceae</taxon>
        <taxon>Absidia</taxon>
    </lineage>
</organism>
<gene>
    <name evidence="1" type="ORF">BCR42DRAFT_426966</name>
</gene>
<dbReference type="AlphaFoldDB" id="A0A1X2I0E2"/>